<reference evidence="2 3" key="1">
    <citation type="submission" date="2020-02" db="EMBL/GenBank/DDBJ databases">
        <title>Rhodobacter algicola sp. nov., isolated from microalga culture.</title>
        <authorList>
            <person name="Park C.-Y."/>
        </authorList>
    </citation>
    <scope>NUCLEOTIDE SEQUENCE [LARGE SCALE GENOMIC DNA]</scope>
    <source>
        <strain evidence="2 3">ETT8</strain>
    </source>
</reference>
<dbReference type="InterPro" id="IPR007461">
    <property type="entry name" value="Ysc84_actin-binding"/>
</dbReference>
<evidence type="ECO:0000313" key="3">
    <source>
        <dbReference type="Proteomes" id="UP000481421"/>
    </source>
</evidence>
<comment type="caution">
    <text evidence="2">The sequence shown here is derived from an EMBL/GenBank/DDBJ whole genome shotgun (WGS) entry which is preliminary data.</text>
</comment>
<gene>
    <name evidence="2" type="ORF">G3572_02310</name>
</gene>
<dbReference type="RefSeq" id="WP_164609049.1">
    <property type="nucleotide sequence ID" value="NZ_JAAIKE010000001.1"/>
</dbReference>
<evidence type="ECO:0000259" key="1">
    <source>
        <dbReference type="Pfam" id="PF04366"/>
    </source>
</evidence>
<evidence type="ECO:0000313" key="2">
    <source>
        <dbReference type="EMBL" id="NEX45022.1"/>
    </source>
</evidence>
<feature type="domain" description="Ysc84 actin-binding" evidence="1">
    <location>
        <begin position="102"/>
        <end position="181"/>
    </location>
</feature>
<name>A0A6B3RPP6_9RHOB</name>
<accession>A0A6B3RPP6</accession>
<dbReference type="AlphaFoldDB" id="A0A6B3RPP6"/>
<dbReference type="PROSITE" id="PS51318">
    <property type="entry name" value="TAT"/>
    <property type="match status" value="1"/>
</dbReference>
<dbReference type="InterPro" id="IPR006311">
    <property type="entry name" value="TAT_signal"/>
</dbReference>
<proteinExistence type="predicted"/>
<dbReference type="EMBL" id="JAAIKE010000001">
    <property type="protein sequence ID" value="NEX45022.1"/>
    <property type="molecule type" value="Genomic_DNA"/>
</dbReference>
<keyword evidence="3" id="KW-1185">Reference proteome</keyword>
<dbReference type="Pfam" id="PF04366">
    <property type="entry name" value="Ysc84"/>
    <property type="match status" value="1"/>
</dbReference>
<protein>
    <submittedName>
        <fullName evidence="2">Twin-arginine translocation pathway signal</fullName>
    </submittedName>
</protein>
<dbReference type="Proteomes" id="UP000481421">
    <property type="component" value="Unassembled WGS sequence"/>
</dbReference>
<organism evidence="2 3">
    <name type="scientific">Pseudotabrizicola algicola</name>
    <dbReference type="NCBI Taxonomy" id="2709381"/>
    <lineage>
        <taxon>Bacteria</taxon>
        <taxon>Pseudomonadati</taxon>
        <taxon>Pseudomonadota</taxon>
        <taxon>Alphaproteobacteria</taxon>
        <taxon>Rhodobacterales</taxon>
        <taxon>Paracoccaceae</taxon>
        <taxon>Pseudotabrizicola</taxon>
    </lineage>
</organism>
<sequence length="187" mass="19255">MTDAGGFSRRSFLAATGASGLLAACGNGVGSTAAAQIDARVNSTEQYLFSTFPGTRDLANRASGVLIMPLITEAGLIYGGGYGRGALRVGGVTVDYYSATRATFGLQIGAQQYAHALFFMTEGALGQFRRSPGWAVGADVRYATPAQGASLGKESTEAEPVIALVFGQQGFIAGATLAGVKYNRIIP</sequence>